<dbReference type="InterPro" id="IPR022205">
    <property type="entry name" value="DUF3732"/>
</dbReference>
<dbReference type="Gene3D" id="3.40.50.300">
    <property type="entry name" value="P-loop containing nucleotide triphosphate hydrolases"/>
    <property type="match status" value="1"/>
</dbReference>
<gene>
    <name evidence="1" type="ORF">QN060_13685</name>
</gene>
<name>A0AAJ6KKI0_9XANT</name>
<organism evidence="1 2">
    <name type="scientific">Xanthomonas oryzae pv. leersiae</name>
    <dbReference type="NCBI Taxonomy" id="3112258"/>
    <lineage>
        <taxon>Bacteria</taxon>
        <taxon>Pseudomonadati</taxon>
        <taxon>Pseudomonadota</taxon>
        <taxon>Gammaproteobacteria</taxon>
        <taxon>Lysobacterales</taxon>
        <taxon>Lysobacteraceae</taxon>
        <taxon>Xanthomonas</taxon>
    </lineage>
</organism>
<dbReference type="EMBL" id="CP127225">
    <property type="protein sequence ID" value="WIX05308.1"/>
    <property type="molecule type" value="Genomic_DNA"/>
</dbReference>
<dbReference type="SUPFAM" id="SSF52540">
    <property type="entry name" value="P-loop containing nucleoside triphosphate hydrolases"/>
    <property type="match status" value="1"/>
</dbReference>
<dbReference type="Proteomes" id="UP001228059">
    <property type="component" value="Chromosome"/>
</dbReference>
<reference evidence="1 2" key="1">
    <citation type="submission" date="2023-05" db="EMBL/GenBank/DDBJ databases">
        <title>Complete Genome Resource of Xanthomonas oryzae pv. leersiae Strain YNJC Isolated From Plateau Japonica Rice in Southwest China.</title>
        <authorList>
            <person name="Aa X."/>
            <person name="Mei L."/>
            <person name="Liu P."/>
            <person name="Yang Y."/>
            <person name="Tang C."/>
            <person name="Zhang F."/>
            <person name="Dong C."/>
            <person name="Wang B."/>
            <person name="Chen X."/>
            <person name="Dai L."/>
        </authorList>
    </citation>
    <scope>NUCLEOTIDE SEQUENCE [LARGE SCALE GENOMIC DNA]</scope>
    <source>
        <strain evidence="1 2">YNJC</strain>
    </source>
</reference>
<evidence type="ECO:0000313" key="2">
    <source>
        <dbReference type="Proteomes" id="UP001228059"/>
    </source>
</evidence>
<dbReference type="InterPro" id="IPR027417">
    <property type="entry name" value="P-loop_NTPase"/>
</dbReference>
<accession>A0AAJ6KKI0</accession>
<sequence>MKCFIRYIGVVDTNGDLHQVKFEPGLNIITGKSSTGKSAILEIFDYCLGSSEDTIPVGIITERAEVFFVVWQFPGYFLVAARNKKSDHSFLLEQQGTDPDALMELIEQPAAFFASKHFMPLDEFKKNLGRYFSITLANIDEDPYLKLAGRKKSATPSVRSFSSFMLQHQNLIANKHAIFYRFDEKEKRDHAINHFKIFMGLVDEAYFDIFKEHEVAKHELRKIQAQMPKQVQRRENSIGRYRDLLAQFRALAGVDLIEATAEEIYSRPSQLLTQIYGRQVRIDVLSNENEVRREALSRRRAEALFEKRQLQIQLRLVSEAVGSATQFSVDMKADRLPDSTELFEALCPICESHTATPAVEANKLVEAINWLNGELRLSMYARESFAAEARIVQGEISKIDDRLRSIAAEMKPIDEEAIRLNSSRSIDEQATKSKLLLEIAIEDQLNNPESELSAQAKRWEEEINRVSHLLAQYGVDNSLALLSKSIDAKLCEFGDLFSFEDTYKPSKLRFDMETFELWYQQDEKSRVYLRSMGSGANWLYSHLALFLALHYHFAAEAKCKIPPILFLDQPTQVYFPAALDDAEHFDPEDLAKQSRRETRVDEDMNAVNNMFTQLARFCDQTARDTGVMPQIIVSDHADKLTLGDGYDFKSFVRATWRTRGFIAEGTAPK</sequence>
<dbReference type="Pfam" id="PF12532">
    <property type="entry name" value="DUF3732"/>
    <property type="match status" value="1"/>
</dbReference>
<dbReference type="RefSeq" id="WP_285956495.1">
    <property type="nucleotide sequence ID" value="NZ_CP127225.1"/>
</dbReference>
<evidence type="ECO:0000313" key="1">
    <source>
        <dbReference type="EMBL" id="WIX05308.1"/>
    </source>
</evidence>
<protein>
    <submittedName>
        <fullName evidence="1">DUF3732 domain-containing protein</fullName>
    </submittedName>
</protein>
<dbReference type="AlphaFoldDB" id="A0AAJ6KKI0"/>
<proteinExistence type="predicted"/>